<protein>
    <submittedName>
        <fullName evidence="2">Uncharacterized protein</fullName>
    </submittedName>
</protein>
<proteinExistence type="predicted"/>
<reference evidence="2" key="1">
    <citation type="submission" date="2022-07" db="EMBL/GenBank/DDBJ databases">
        <title>Genome Sequence of Physisporinus lineatus.</title>
        <authorList>
            <person name="Buettner E."/>
        </authorList>
    </citation>
    <scope>NUCLEOTIDE SEQUENCE</scope>
    <source>
        <strain evidence="2">VT162</strain>
    </source>
</reference>
<accession>A0AAD5YF80</accession>
<dbReference type="Proteomes" id="UP001212997">
    <property type="component" value="Unassembled WGS sequence"/>
</dbReference>
<organism evidence="2 3">
    <name type="scientific">Meripilus lineatus</name>
    <dbReference type="NCBI Taxonomy" id="2056292"/>
    <lineage>
        <taxon>Eukaryota</taxon>
        <taxon>Fungi</taxon>
        <taxon>Dikarya</taxon>
        <taxon>Basidiomycota</taxon>
        <taxon>Agaricomycotina</taxon>
        <taxon>Agaricomycetes</taxon>
        <taxon>Polyporales</taxon>
        <taxon>Meripilaceae</taxon>
        <taxon>Meripilus</taxon>
    </lineage>
</organism>
<gene>
    <name evidence="2" type="ORF">NLI96_g7213</name>
</gene>
<sequence length="113" mass="12163">MEDTRDHTQVIQNIEETVGGSGASISHEGAKEGDIQKHDENVSTQTSTDSSNDDGDEVSDGDGDENYDDWVSKGPNNKPVVRIDPKRPSDSKKTTKPSDPKAVKKPGEPSGKK</sequence>
<comment type="caution">
    <text evidence="2">The sequence shown here is derived from an EMBL/GenBank/DDBJ whole genome shotgun (WGS) entry which is preliminary data.</text>
</comment>
<evidence type="ECO:0000256" key="1">
    <source>
        <dbReference type="SAM" id="MobiDB-lite"/>
    </source>
</evidence>
<keyword evidence="3" id="KW-1185">Reference proteome</keyword>
<feature type="compositionally biased region" description="Basic and acidic residues" evidence="1">
    <location>
        <begin position="28"/>
        <end position="41"/>
    </location>
</feature>
<evidence type="ECO:0000313" key="2">
    <source>
        <dbReference type="EMBL" id="KAJ3482082.1"/>
    </source>
</evidence>
<dbReference type="EMBL" id="JANAWD010000289">
    <property type="protein sequence ID" value="KAJ3482082.1"/>
    <property type="molecule type" value="Genomic_DNA"/>
</dbReference>
<name>A0AAD5YF80_9APHY</name>
<feature type="compositionally biased region" description="Acidic residues" evidence="1">
    <location>
        <begin position="51"/>
        <end position="68"/>
    </location>
</feature>
<evidence type="ECO:0000313" key="3">
    <source>
        <dbReference type="Proteomes" id="UP001212997"/>
    </source>
</evidence>
<feature type="compositionally biased region" description="Basic and acidic residues" evidence="1">
    <location>
        <begin position="81"/>
        <end position="113"/>
    </location>
</feature>
<dbReference type="AlphaFoldDB" id="A0AAD5YF80"/>
<feature type="region of interest" description="Disordered" evidence="1">
    <location>
        <begin position="1"/>
        <end position="113"/>
    </location>
</feature>